<evidence type="ECO:0000256" key="9">
    <source>
        <dbReference type="ARBA" id="ARBA00022842"/>
    </source>
</evidence>
<evidence type="ECO:0000259" key="14">
    <source>
        <dbReference type="Pfam" id="PF13735"/>
    </source>
</evidence>
<protein>
    <recommendedName>
        <fullName evidence="11">CCA-adding enzyme</fullName>
        <ecNumber evidence="11">2.7.7.72</ecNumber>
    </recommendedName>
    <alternativeName>
        <fullName evidence="11">CCA tRNA nucleotidyltransferase</fullName>
    </alternativeName>
    <alternativeName>
        <fullName evidence="11">tRNA CCA-pyrophosphorylase</fullName>
    </alternativeName>
    <alternativeName>
        <fullName evidence="11">tRNA adenylyl-/cytidylyl- transferase</fullName>
    </alternativeName>
    <alternativeName>
        <fullName evidence="11">tRNA nucleotidyltransferase</fullName>
    </alternativeName>
    <alternativeName>
        <fullName evidence="11">tRNA-NT</fullName>
    </alternativeName>
</protein>
<dbReference type="Proteomes" id="UP001595752">
    <property type="component" value="Unassembled WGS sequence"/>
</dbReference>
<feature type="binding site" evidence="11">
    <location>
        <position position="157"/>
    </location>
    <ligand>
        <name>CTP</name>
        <dbReference type="ChEBI" id="CHEBI:37563"/>
    </ligand>
</feature>
<comment type="catalytic activity">
    <reaction evidence="11">
        <text>a tRNA with a 3' CCA end + 2 CTP + ATP = a tRNA with a 3' CCACCA end + 3 diphosphate</text>
        <dbReference type="Rhea" id="RHEA:76235"/>
        <dbReference type="Rhea" id="RHEA-COMP:10468"/>
        <dbReference type="Rhea" id="RHEA-COMP:18655"/>
        <dbReference type="ChEBI" id="CHEBI:30616"/>
        <dbReference type="ChEBI" id="CHEBI:33019"/>
        <dbReference type="ChEBI" id="CHEBI:37563"/>
        <dbReference type="ChEBI" id="CHEBI:83071"/>
        <dbReference type="ChEBI" id="CHEBI:195187"/>
    </reaction>
</comment>
<dbReference type="InterPro" id="IPR002646">
    <property type="entry name" value="PolA_pol_head_dom"/>
</dbReference>
<feature type="domain" description="Poly A polymerase head" evidence="12">
    <location>
        <begin position="22"/>
        <end position="141"/>
    </location>
</feature>
<dbReference type="EMBL" id="JBHRZT010000052">
    <property type="protein sequence ID" value="MFC3884222.1"/>
    <property type="molecule type" value="Genomic_DNA"/>
</dbReference>
<evidence type="ECO:0000313" key="16">
    <source>
        <dbReference type="Proteomes" id="UP001595752"/>
    </source>
</evidence>
<dbReference type="SUPFAM" id="SSF81301">
    <property type="entry name" value="Nucleotidyltransferase"/>
    <property type="match status" value="1"/>
</dbReference>
<organism evidence="15 16">
    <name type="scientific">Bacillus songklensis</name>
    <dbReference type="NCBI Taxonomy" id="1069116"/>
    <lineage>
        <taxon>Bacteria</taxon>
        <taxon>Bacillati</taxon>
        <taxon>Bacillota</taxon>
        <taxon>Bacilli</taxon>
        <taxon>Bacillales</taxon>
        <taxon>Bacillaceae</taxon>
        <taxon>Bacillus</taxon>
    </lineage>
</organism>
<evidence type="ECO:0000256" key="8">
    <source>
        <dbReference type="ARBA" id="ARBA00022840"/>
    </source>
</evidence>
<dbReference type="SUPFAM" id="SSF81891">
    <property type="entry name" value="Poly A polymerase C-terminal region-like"/>
    <property type="match status" value="1"/>
</dbReference>
<evidence type="ECO:0000256" key="4">
    <source>
        <dbReference type="ARBA" id="ARBA00022695"/>
    </source>
</evidence>
<dbReference type="InterPro" id="IPR043519">
    <property type="entry name" value="NT_sf"/>
</dbReference>
<feature type="binding site" evidence="11">
    <location>
        <position position="111"/>
    </location>
    <ligand>
        <name>CTP</name>
        <dbReference type="ChEBI" id="CHEBI:37563"/>
    </ligand>
</feature>
<feature type="binding site" evidence="11">
    <location>
        <position position="40"/>
    </location>
    <ligand>
        <name>Mg(2+)</name>
        <dbReference type="ChEBI" id="CHEBI:18420"/>
    </ligand>
</feature>
<dbReference type="Gene3D" id="1.20.58.560">
    <property type="match status" value="1"/>
</dbReference>
<dbReference type="Gene3D" id="1.10.246.80">
    <property type="match status" value="1"/>
</dbReference>
<feature type="binding site" evidence="11">
    <location>
        <position position="154"/>
    </location>
    <ligand>
        <name>ATP</name>
        <dbReference type="ChEBI" id="CHEBI:30616"/>
    </ligand>
</feature>
<comment type="function">
    <text evidence="11">Catalyzes the addition and repair of the essential 3'-terminal CCA sequence in tRNAs without using a nucleic acid template. Adds these three nucleotides in the order of C, C, and A to the tRNA nucleotide-73, using CTP and ATP as substrates and producing inorganic pyrophosphate. tRNA 3'-terminal CCA addition is required both for tRNA processing and repair. Also involved in tRNA surveillance by mediating tandem CCA addition to generate a CCACCA at the 3' terminus of unstable tRNAs. While stable tRNAs receive only 3'-terminal CCA, unstable tRNAs are marked with CCACCA and rapidly degraded.</text>
</comment>
<feature type="binding site" evidence="11">
    <location>
        <position position="163"/>
    </location>
    <ligand>
        <name>CTP</name>
        <dbReference type="ChEBI" id="CHEBI:37563"/>
    </ligand>
</feature>
<feature type="binding site" evidence="11">
    <location>
        <position position="27"/>
    </location>
    <ligand>
        <name>CTP</name>
        <dbReference type="ChEBI" id="CHEBI:37563"/>
    </ligand>
</feature>
<feature type="binding site" evidence="11">
    <location>
        <position position="154"/>
    </location>
    <ligand>
        <name>CTP</name>
        <dbReference type="ChEBI" id="CHEBI:37563"/>
    </ligand>
</feature>
<keyword evidence="9 11" id="KW-0460">Magnesium</keyword>
<keyword evidence="4 11" id="KW-0548">Nucleotidyltransferase</keyword>
<evidence type="ECO:0000256" key="1">
    <source>
        <dbReference type="ARBA" id="ARBA00001946"/>
    </source>
</evidence>
<comment type="cofactor">
    <cofactor evidence="1 11">
        <name>Mg(2+)</name>
        <dbReference type="ChEBI" id="CHEBI:18420"/>
    </cofactor>
</comment>
<feature type="binding site" evidence="11">
    <location>
        <position position="163"/>
    </location>
    <ligand>
        <name>ATP</name>
        <dbReference type="ChEBI" id="CHEBI:30616"/>
    </ligand>
</feature>
<feature type="domain" description="CCA-adding enzyme C-terminal" evidence="14">
    <location>
        <begin position="246"/>
        <end position="390"/>
    </location>
</feature>
<evidence type="ECO:0000259" key="13">
    <source>
        <dbReference type="Pfam" id="PF12627"/>
    </source>
</evidence>
<dbReference type="PANTHER" id="PTHR46173">
    <property type="entry name" value="CCA TRNA NUCLEOTIDYLTRANSFERASE 1, MITOCHONDRIAL"/>
    <property type="match status" value="1"/>
</dbReference>
<feature type="binding site" evidence="11">
    <location>
        <position position="160"/>
    </location>
    <ligand>
        <name>ATP</name>
        <dbReference type="ChEBI" id="CHEBI:30616"/>
    </ligand>
</feature>
<feature type="binding site" evidence="11">
    <location>
        <position position="30"/>
    </location>
    <ligand>
        <name>ATP</name>
        <dbReference type="ChEBI" id="CHEBI:30616"/>
    </ligand>
</feature>
<dbReference type="InterPro" id="IPR023068">
    <property type="entry name" value="CCA-adding_enz_firmicutes"/>
</dbReference>
<feature type="binding site" evidence="11">
    <location>
        <position position="160"/>
    </location>
    <ligand>
        <name>CTP</name>
        <dbReference type="ChEBI" id="CHEBI:37563"/>
    </ligand>
</feature>
<evidence type="ECO:0000256" key="7">
    <source>
        <dbReference type="ARBA" id="ARBA00022800"/>
    </source>
</evidence>
<keyword evidence="10 11" id="KW-0694">RNA-binding</keyword>
<evidence type="ECO:0000256" key="11">
    <source>
        <dbReference type="HAMAP-Rule" id="MF_01263"/>
    </source>
</evidence>
<dbReference type="NCBIfam" id="NF009814">
    <property type="entry name" value="PRK13299.1"/>
    <property type="match status" value="1"/>
</dbReference>
<feature type="domain" description="tRNA nucleotidyltransferase/poly(A) polymerase RNA and SrmB- binding" evidence="13">
    <location>
        <begin position="169"/>
        <end position="227"/>
    </location>
</feature>
<keyword evidence="6 11" id="KW-0547">Nucleotide-binding</keyword>
<keyword evidence="3 11" id="KW-0819">tRNA processing</keyword>
<name>A0ABV8B1S8_9BACI</name>
<keyword evidence="2 11" id="KW-0808">Transferase</keyword>
<comment type="caution">
    <text evidence="15">The sequence shown here is derived from an EMBL/GenBank/DDBJ whole genome shotgun (WGS) entry which is preliminary data.</text>
</comment>
<evidence type="ECO:0000256" key="3">
    <source>
        <dbReference type="ARBA" id="ARBA00022694"/>
    </source>
</evidence>
<sequence length="401" mass="46128">MEKPFIDALPIIEKLEQTGYEAYFVGGAVRDSIIGRPIGDVDIATSAKPDQVMRLFEKTILVGIEHGTVVVVYNEIPYEVTTFRTEGTYEDFRRPSSVTFVSSLKEDLQRRDFTVNAIAMNKEGHIMDPFGGRSAIERRVIETVGQAAERFHEDALRMMRAIRFVSQLGFLLEEETKTAIIEHGHLLKHVSIERIAVEFEKMMGGQKPQTALALLIETNLYQHLPGFSLTDEMKRTISICKWQRAKDITESWAMMLILLKVKETASFLRQWKLPNKRIKDVQAVVDGYYEMKKRNWDRQAVYQYGLETALHINQVNMMLSERPNEEQSIQALYKELPIHSLKELAVNGKDLMAICKRKGGPWLSLLLQTIERKVVDKELPNNREAIKEWLQSCNQILDEPC</sequence>
<comment type="subunit">
    <text evidence="11">Homodimer.</text>
</comment>
<keyword evidence="5 11" id="KW-0479">Metal-binding</keyword>
<dbReference type="GO" id="GO:0004810">
    <property type="term" value="F:CCA tRNA nucleotidyltransferase activity"/>
    <property type="evidence" value="ECO:0007669"/>
    <property type="project" value="UniProtKB-EC"/>
</dbReference>
<dbReference type="Gene3D" id="1.10.110.30">
    <property type="match status" value="1"/>
</dbReference>
<feature type="binding site" evidence="11">
    <location>
        <position position="111"/>
    </location>
    <ligand>
        <name>ATP</name>
        <dbReference type="ChEBI" id="CHEBI:30616"/>
    </ligand>
</feature>
<comment type="miscellaneous">
    <text evidence="11">A single active site specifically recognizes both ATP and CTP and is responsible for their addition.</text>
</comment>
<comment type="similarity">
    <text evidence="11">Belongs to the tRNA nucleotidyltransferase/poly(A) polymerase family. Bacterial CCA-adding enzyme type 3 subfamily.</text>
</comment>
<accession>A0ABV8B1S8</accession>
<dbReference type="Pfam" id="PF01743">
    <property type="entry name" value="PolyA_pol"/>
    <property type="match status" value="1"/>
</dbReference>
<proteinExistence type="inferred from homology"/>
<keyword evidence="7 11" id="KW-0692">RNA repair</keyword>
<evidence type="ECO:0000256" key="10">
    <source>
        <dbReference type="ARBA" id="ARBA00022884"/>
    </source>
</evidence>
<dbReference type="InterPro" id="IPR032810">
    <property type="entry name" value="CCA-adding_enz_C"/>
</dbReference>
<dbReference type="PANTHER" id="PTHR46173:SF1">
    <property type="entry name" value="CCA TRNA NUCLEOTIDYLTRANSFERASE 1, MITOCHONDRIAL"/>
    <property type="match status" value="1"/>
</dbReference>
<dbReference type="CDD" id="cd05398">
    <property type="entry name" value="NT_ClassII-CCAase"/>
    <property type="match status" value="1"/>
</dbReference>
<dbReference type="EC" id="2.7.7.72" evidence="11"/>
<feature type="binding site" evidence="11">
    <location>
        <position position="157"/>
    </location>
    <ligand>
        <name>ATP</name>
        <dbReference type="ChEBI" id="CHEBI:30616"/>
    </ligand>
</feature>
<reference evidence="16" key="1">
    <citation type="journal article" date="2019" name="Int. J. Syst. Evol. Microbiol.">
        <title>The Global Catalogue of Microorganisms (GCM) 10K type strain sequencing project: providing services to taxonomists for standard genome sequencing and annotation.</title>
        <authorList>
            <consortium name="The Broad Institute Genomics Platform"/>
            <consortium name="The Broad Institute Genome Sequencing Center for Infectious Disease"/>
            <person name="Wu L."/>
            <person name="Ma J."/>
        </authorList>
    </citation>
    <scope>NUCLEOTIDE SEQUENCE [LARGE SCALE GENOMIC DNA]</scope>
    <source>
        <strain evidence="16">CCUG 61889</strain>
    </source>
</reference>
<dbReference type="InterPro" id="IPR050264">
    <property type="entry name" value="Bact_CCA-adding_enz_type3_sf"/>
</dbReference>
<keyword evidence="8 11" id="KW-0067">ATP-binding</keyword>
<feature type="binding site" evidence="11">
    <location>
        <position position="27"/>
    </location>
    <ligand>
        <name>ATP</name>
        <dbReference type="ChEBI" id="CHEBI:30616"/>
    </ligand>
</feature>
<comment type="catalytic activity">
    <reaction evidence="11">
        <text>a tRNA precursor + 2 CTP + ATP = a tRNA with a 3' CCA end + 3 diphosphate</text>
        <dbReference type="Rhea" id="RHEA:14433"/>
        <dbReference type="Rhea" id="RHEA-COMP:10465"/>
        <dbReference type="Rhea" id="RHEA-COMP:10468"/>
        <dbReference type="ChEBI" id="CHEBI:30616"/>
        <dbReference type="ChEBI" id="CHEBI:33019"/>
        <dbReference type="ChEBI" id="CHEBI:37563"/>
        <dbReference type="ChEBI" id="CHEBI:74896"/>
        <dbReference type="ChEBI" id="CHEBI:83071"/>
        <dbReference type="EC" id="2.7.7.72"/>
    </reaction>
</comment>
<dbReference type="InterPro" id="IPR032828">
    <property type="entry name" value="PolyA_RNA-bd"/>
</dbReference>
<evidence type="ECO:0000256" key="2">
    <source>
        <dbReference type="ARBA" id="ARBA00022679"/>
    </source>
</evidence>
<dbReference type="Pfam" id="PF12627">
    <property type="entry name" value="PolyA_pol_RNAbd"/>
    <property type="match status" value="1"/>
</dbReference>
<feature type="binding site" evidence="11">
    <location>
        <position position="42"/>
    </location>
    <ligand>
        <name>Mg(2+)</name>
        <dbReference type="ChEBI" id="CHEBI:18420"/>
    </ligand>
</feature>
<evidence type="ECO:0000313" key="15">
    <source>
        <dbReference type="EMBL" id="MFC3884222.1"/>
    </source>
</evidence>
<evidence type="ECO:0000256" key="5">
    <source>
        <dbReference type="ARBA" id="ARBA00022723"/>
    </source>
</evidence>
<gene>
    <name evidence="11" type="primary">cca</name>
    <name evidence="15" type="ORF">ACFOU2_12270</name>
</gene>
<feature type="binding site" evidence="11">
    <location>
        <position position="30"/>
    </location>
    <ligand>
        <name>CTP</name>
        <dbReference type="ChEBI" id="CHEBI:37563"/>
    </ligand>
</feature>
<dbReference type="Gene3D" id="3.30.460.10">
    <property type="entry name" value="Beta Polymerase, domain 2"/>
    <property type="match status" value="1"/>
</dbReference>
<evidence type="ECO:0000259" key="12">
    <source>
        <dbReference type="Pfam" id="PF01743"/>
    </source>
</evidence>
<dbReference type="Pfam" id="PF13735">
    <property type="entry name" value="tRNA_NucTran2_2"/>
    <property type="match status" value="1"/>
</dbReference>
<evidence type="ECO:0000256" key="6">
    <source>
        <dbReference type="ARBA" id="ARBA00022741"/>
    </source>
</evidence>
<dbReference type="RefSeq" id="WP_377915467.1">
    <property type="nucleotide sequence ID" value="NZ_JBHRZT010000052.1"/>
</dbReference>
<dbReference type="HAMAP" id="MF_01263">
    <property type="entry name" value="CCA_bact_type3"/>
    <property type="match status" value="1"/>
</dbReference>
<keyword evidence="16" id="KW-1185">Reference proteome</keyword>